<feature type="compositionally biased region" description="Basic and acidic residues" evidence="1">
    <location>
        <begin position="16"/>
        <end position="34"/>
    </location>
</feature>
<reference evidence="3" key="1">
    <citation type="submission" date="2023-01" db="EMBL/GenBank/DDBJ databases">
        <title>Metagenome sequencing of chrysophaentin producing Chrysophaeum taylorii.</title>
        <authorList>
            <person name="Davison J."/>
            <person name="Bewley C."/>
        </authorList>
    </citation>
    <scope>NUCLEOTIDE SEQUENCE</scope>
    <source>
        <strain evidence="3">NIES-1699</strain>
    </source>
</reference>
<gene>
    <name evidence="3" type="ORF">CTAYLR_004327</name>
</gene>
<keyword evidence="4" id="KW-1185">Reference proteome</keyword>
<evidence type="ECO:0000256" key="1">
    <source>
        <dbReference type="SAM" id="MobiDB-lite"/>
    </source>
</evidence>
<feature type="region of interest" description="Disordered" evidence="1">
    <location>
        <begin position="1"/>
        <end position="34"/>
    </location>
</feature>
<evidence type="ECO:0000259" key="2">
    <source>
        <dbReference type="PROSITE" id="PS00028"/>
    </source>
</evidence>
<evidence type="ECO:0000313" key="4">
    <source>
        <dbReference type="Proteomes" id="UP001230188"/>
    </source>
</evidence>
<dbReference type="InterPro" id="IPR026939">
    <property type="entry name" value="ZNF706/At2g23090_sf"/>
</dbReference>
<dbReference type="InterPro" id="IPR013087">
    <property type="entry name" value="Znf_C2H2_type"/>
</dbReference>
<organism evidence="3 4">
    <name type="scientific">Chrysophaeum taylorii</name>
    <dbReference type="NCBI Taxonomy" id="2483200"/>
    <lineage>
        <taxon>Eukaryota</taxon>
        <taxon>Sar</taxon>
        <taxon>Stramenopiles</taxon>
        <taxon>Ochrophyta</taxon>
        <taxon>Pelagophyceae</taxon>
        <taxon>Pelagomonadales</taxon>
        <taxon>Pelagomonadaceae</taxon>
        <taxon>Chrysophaeum</taxon>
    </lineage>
</organism>
<dbReference type="SUPFAM" id="SSF118359">
    <property type="entry name" value="Expressed protein At2g23090/F21P24.15"/>
    <property type="match status" value="1"/>
</dbReference>
<name>A0AAD7XMY9_9STRA</name>
<dbReference type="PROSITE" id="PS00028">
    <property type="entry name" value="ZINC_FINGER_C2H2_1"/>
    <property type="match status" value="1"/>
</dbReference>
<protein>
    <recommendedName>
        <fullName evidence="2">C2H2-type domain-containing protein</fullName>
    </recommendedName>
</protein>
<dbReference type="AlphaFoldDB" id="A0AAD7XMY9"/>
<proteinExistence type="predicted"/>
<evidence type="ECO:0000313" key="3">
    <source>
        <dbReference type="EMBL" id="KAJ8604906.1"/>
    </source>
</evidence>
<dbReference type="Proteomes" id="UP001230188">
    <property type="component" value="Unassembled WGS sequence"/>
</dbReference>
<comment type="caution">
    <text evidence="3">The sequence shown here is derived from an EMBL/GenBank/DDBJ whole genome shotgun (WGS) entry which is preliminary data.</text>
</comment>
<dbReference type="EMBL" id="JAQMWT010000320">
    <property type="protein sequence ID" value="KAJ8604906.1"/>
    <property type="molecule type" value="Genomic_DNA"/>
</dbReference>
<sequence>MVRGHAKSVAQQKNQKKAEERRKAGSKNTGDDKNTKRALTCKICFASVIGEKALKEHFAAKHIGKELKLGDYGLG</sequence>
<dbReference type="Gene3D" id="4.10.1050.10">
    <property type="entry name" value="At2g23090-like"/>
    <property type="match status" value="1"/>
</dbReference>
<feature type="domain" description="C2H2-type" evidence="2">
    <location>
        <begin position="41"/>
        <end position="62"/>
    </location>
</feature>
<accession>A0AAD7XMY9</accession>